<dbReference type="EMBL" id="CP002353">
    <property type="protein sequence ID" value="ADV62160.1"/>
    <property type="molecule type" value="Genomic_DNA"/>
</dbReference>
<protein>
    <submittedName>
        <fullName evidence="1">Uncharacterized protein</fullName>
    </submittedName>
</protein>
<reference evidence="1 2" key="2">
    <citation type="journal article" date="2011" name="Stand. Genomic Sci.">
        <title>Complete genome sequence of Isosphaera pallida type strain (IS1B).</title>
        <authorList>
            <consortium name="US DOE Joint Genome Institute (JGI-PGF)"/>
            <person name="Goker M."/>
            <person name="Cleland D."/>
            <person name="Saunders E."/>
            <person name="Lapidus A."/>
            <person name="Nolan M."/>
            <person name="Lucas S."/>
            <person name="Hammon N."/>
            <person name="Deshpande S."/>
            <person name="Cheng J.F."/>
            <person name="Tapia R."/>
            <person name="Han C."/>
            <person name="Goodwin L."/>
            <person name="Pitluck S."/>
            <person name="Liolios K."/>
            <person name="Pagani I."/>
            <person name="Ivanova N."/>
            <person name="Mavromatis K."/>
            <person name="Pati A."/>
            <person name="Chen A."/>
            <person name="Palaniappan K."/>
            <person name="Land M."/>
            <person name="Hauser L."/>
            <person name="Chang Y.J."/>
            <person name="Jeffries C.D."/>
            <person name="Detter J.C."/>
            <person name="Beck B."/>
            <person name="Woyke T."/>
            <person name="Bristow J."/>
            <person name="Eisen J.A."/>
            <person name="Markowitz V."/>
            <person name="Hugenholtz P."/>
            <person name="Kyrpides N.C."/>
            <person name="Klenk H.P."/>
        </authorList>
    </citation>
    <scope>NUCLEOTIDE SEQUENCE [LARGE SCALE GENOMIC DNA]</scope>
    <source>
        <strain evidence="2">ATCC 43644 / DSM 9630 / IS1B</strain>
    </source>
</reference>
<sequence>MTLGGMKVARSLLKRTIPCPTTPPERFVSGAAWAIEPAGEWFTRPDLGARVVKSNSMCVVARH</sequence>
<dbReference type="AlphaFoldDB" id="E8QZM4"/>
<gene>
    <name evidence="1" type="ordered locus">Isop_1576</name>
</gene>
<name>E8QZM4_ISOPI</name>
<keyword evidence="2" id="KW-1185">Reference proteome</keyword>
<dbReference type="KEGG" id="ipa:Isop_1576"/>
<dbReference type="STRING" id="575540.Isop_1576"/>
<dbReference type="Proteomes" id="UP000008631">
    <property type="component" value="Chromosome"/>
</dbReference>
<proteinExistence type="predicted"/>
<evidence type="ECO:0000313" key="2">
    <source>
        <dbReference type="Proteomes" id="UP000008631"/>
    </source>
</evidence>
<evidence type="ECO:0000313" key="1">
    <source>
        <dbReference type="EMBL" id="ADV62160.1"/>
    </source>
</evidence>
<dbReference type="HOGENOM" id="CLU_2879857_0_0_0"/>
<reference key="1">
    <citation type="submission" date="2010-11" db="EMBL/GenBank/DDBJ databases">
        <title>The complete sequence of chromosome of Isophaera pallida ATCC 43644.</title>
        <authorList>
            <consortium name="US DOE Joint Genome Institute (JGI-PGF)"/>
            <person name="Lucas S."/>
            <person name="Copeland A."/>
            <person name="Lapidus A."/>
            <person name="Bruce D."/>
            <person name="Goodwin L."/>
            <person name="Pitluck S."/>
            <person name="Kyrpides N."/>
            <person name="Mavromatis K."/>
            <person name="Pagani I."/>
            <person name="Ivanova N."/>
            <person name="Saunders E."/>
            <person name="Brettin T."/>
            <person name="Detter J.C."/>
            <person name="Han C."/>
            <person name="Tapia R."/>
            <person name="Land M."/>
            <person name="Hauser L."/>
            <person name="Markowitz V."/>
            <person name="Cheng J.-F."/>
            <person name="Hugenholtz P."/>
            <person name="Woyke T."/>
            <person name="Wu D."/>
            <person name="Eisen J.A."/>
        </authorList>
    </citation>
    <scope>NUCLEOTIDE SEQUENCE</scope>
    <source>
        <strain>ATCC 43644</strain>
    </source>
</reference>
<accession>E8QZM4</accession>
<dbReference type="InParanoid" id="E8QZM4"/>
<organism evidence="1 2">
    <name type="scientific">Isosphaera pallida (strain ATCC 43644 / DSM 9630 / IS1B)</name>
    <dbReference type="NCBI Taxonomy" id="575540"/>
    <lineage>
        <taxon>Bacteria</taxon>
        <taxon>Pseudomonadati</taxon>
        <taxon>Planctomycetota</taxon>
        <taxon>Planctomycetia</taxon>
        <taxon>Isosphaerales</taxon>
        <taxon>Isosphaeraceae</taxon>
        <taxon>Isosphaera</taxon>
    </lineage>
</organism>